<protein>
    <submittedName>
        <fullName evidence="1">Uncharacterized protein</fullName>
    </submittedName>
</protein>
<comment type="caution">
    <text evidence="1">The sequence shown here is derived from an EMBL/GenBank/DDBJ whole genome shotgun (WGS) entry which is preliminary data.</text>
</comment>
<accession>A0AAW2XQ54</accession>
<reference evidence="1" key="1">
    <citation type="submission" date="2020-06" db="EMBL/GenBank/DDBJ databases">
        <authorList>
            <person name="Li T."/>
            <person name="Hu X."/>
            <person name="Zhang T."/>
            <person name="Song X."/>
            <person name="Zhang H."/>
            <person name="Dai N."/>
            <person name="Sheng W."/>
            <person name="Hou X."/>
            <person name="Wei L."/>
        </authorList>
    </citation>
    <scope>NUCLEOTIDE SEQUENCE</scope>
    <source>
        <strain evidence="1">KEN1</strain>
        <tissue evidence="1">Leaf</tissue>
    </source>
</reference>
<dbReference type="EMBL" id="JACGWN010000003">
    <property type="protein sequence ID" value="KAL0456039.1"/>
    <property type="molecule type" value="Genomic_DNA"/>
</dbReference>
<name>A0AAW2XQ54_9LAMI</name>
<gene>
    <name evidence="1" type="ORF">Slati_0943100</name>
</gene>
<organism evidence="1">
    <name type="scientific">Sesamum latifolium</name>
    <dbReference type="NCBI Taxonomy" id="2727402"/>
    <lineage>
        <taxon>Eukaryota</taxon>
        <taxon>Viridiplantae</taxon>
        <taxon>Streptophyta</taxon>
        <taxon>Embryophyta</taxon>
        <taxon>Tracheophyta</taxon>
        <taxon>Spermatophyta</taxon>
        <taxon>Magnoliopsida</taxon>
        <taxon>eudicotyledons</taxon>
        <taxon>Gunneridae</taxon>
        <taxon>Pentapetalae</taxon>
        <taxon>asterids</taxon>
        <taxon>lamiids</taxon>
        <taxon>Lamiales</taxon>
        <taxon>Pedaliaceae</taxon>
        <taxon>Sesamum</taxon>
    </lineage>
</organism>
<proteinExistence type="predicted"/>
<evidence type="ECO:0000313" key="1">
    <source>
        <dbReference type="EMBL" id="KAL0456039.1"/>
    </source>
</evidence>
<reference evidence="1" key="2">
    <citation type="journal article" date="2024" name="Plant">
        <title>Genomic evolution and insights into agronomic trait innovations of Sesamum species.</title>
        <authorList>
            <person name="Miao H."/>
            <person name="Wang L."/>
            <person name="Qu L."/>
            <person name="Liu H."/>
            <person name="Sun Y."/>
            <person name="Le M."/>
            <person name="Wang Q."/>
            <person name="Wei S."/>
            <person name="Zheng Y."/>
            <person name="Lin W."/>
            <person name="Duan Y."/>
            <person name="Cao H."/>
            <person name="Xiong S."/>
            <person name="Wang X."/>
            <person name="Wei L."/>
            <person name="Li C."/>
            <person name="Ma Q."/>
            <person name="Ju M."/>
            <person name="Zhao R."/>
            <person name="Li G."/>
            <person name="Mu C."/>
            <person name="Tian Q."/>
            <person name="Mei H."/>
            <person name="Zhang T."/>
            <person name="Gao T."/>
            <person name="Zhang H."/>
        </authorList>
    </citation>
    <scope>NUCLEOTIDE SEQUENCE</scope>
    <source>
        <strain evidence="1">KEN1</strain>
    </source>
</reference>
<dbReference type="AlphaFoldDB" id="A0AAW2XQ54"/>
<sequence>MEAPNTTGIHHLHIAKATNFFPDQRRDIKGHLANREIMHKHEKIAPIEINMHRILINSHSAKH</sequence>